<dbReference type="EMBL" id="MLFT02000006">
    <property type="protein sequence ID" value="PHT45528.1"/>
    <property type="molecule type" value="Genomic_DNA"/>
</dbReference>
<dbReference type="GO" id="GO:0031491">
    <property type="term" value="F:nucleosome binding"/>
    <property type="evidence" value="ECO:0007669"/>
    <property type="project" value="TreeGrafter"/>
</dbReference>
<dbReference type="AlphaFoldDB" id="A0A2G2WJW0"/>
<sequence length="173" mass="19286">MNREIDLAVVERGVPEFVSNLTKSAGTRIGLELQEFGLIINATNDKAVKAGIVFNISLGSHNLQAETAAEKSRNFSFLLVDTIIVTNEGHEVVTQLSTKALKDVAYYFNENEEDEEEVNVKTNSTKKEALYSKATLRSNNQEDLQRQHQAELARQKNEETARRLAGGGAFTWE</sequence>
<evidence type="ECO:0000256" key="1">
    <source>
        <dbReference type="RuleBase" id="RU367052"/>
    </source>
</evidence>
<comment type="similarity">
    <text evidence="1">Belongs to the peptidase M24 family. SPT16 subfamily.</text>
</comment>
<evidence type="ECO:0000256" key="2">
    <source>
        <dbReference type="SAM" id="MobiDB-lite"/>
    </source>
</evidence>
<reference evidence="3 4" key="1">
    <citation type="journal article" date="2017" name="Genome Biol.">
        <title>New reference genome sequences of hot pepper reveal the massive evolution of plant disease-resistance genes by retroduplication.</title>
        <authorList>
            <person name="Kim S."/>
            <person name="Park J."/>
            <person name="Yeom S.I."/>
            <person name="Kim Y.M."/>
            <person name="Seo E."/>
            <person name="Kim K.T."/>
            <person name="Kim M.S."/>
            <person name="Lee J.M."/>
            <person name="Cheong K."/>
            <person name="Shin H.S."/>
            <person name="Kim S.B."/>
            <person name="Han K."/>
            <person name="Lee J."/>
            <person name="Park M."/>
            <person name="Lee H.A."/>
            <person name="Lee H.Y."/>
            <person name="Lee Y."/>
            <person name="Oh S."/>
            <person name="Lee J.H."/>
            <person name="Choi E."/>
            <person name="Choi E."/>
            <person name="Lee S.E."/>
            <person name="Jeon J."/>
            <person name="Kim H."/>
            <person name="Choi G."/>
            <person name="Song H."/>
            <person name="Lee J."/>
            <person name="Lee S.C."/>
            <person name="Kwon J.K."/>
            <person name="Lee H.Y."/>
            <person name="Koo N."/>
            <person name="Hong Y."/>
            <person name="Kim R.W."/>
            <person name="Kang W.H."/>
            <person name="Huh J.H."/>
            <person name="Kang B.C."/>
            <person name="Yang T.J."/>
            <person name="Lee Y.H."/>
            <person name="Bennetzen J.L."/>
            <person name="Choi D."/>
        </authorList>
    </citation>
    <scope>NUCLEOTIDE SEQUENCE [LARGE SCALE GENOMIC DNA]</scope>
    <source>
        <strain evidence="4">cv. PBC81</strain>
    </source>
</reference>
<dbReference type="GO" id="GO:0006368">
    <property type="term" value="P:transcription elongation by RNA polymerase II"/>
    <property type="evidence" value="ECO:0007669"/>
    <property type="project" value="TreeGrafter"/>
</dbReference>
<organism evidence="3 4">
    <name type="scientific">Capsicum baccatum</name>
    <name type="common">Peruvian pepper</name>
    <dbReference type="NCBI Taxonomy" id="33114"/>
    <lineage>
        <taxon>Eukaryota</taxon>
        <taxon>Viridiplantae</taxon>
        <taxon>Streptophyta</taxon>
        <taxon>Embryophyta</taxon>
        <taxon>Tracheophyta</taxon>
        <taxon>Spermatophyta</taxon>
        <taxon>Magnoliopsida</taxon>
        <taxon>eudicotyledons</taxon>
        <taxon>Gunneridae</taxon>
        <taxon>Pentapetalae</taxon>
        <taxon>asterids</taxon>
        <taxon>lamiids</taxon>
        <taxon>Solanales</taxon>
        <taxon>Solanaceae</taxon>
        <taxon>Solanoideae</taxon>
        <taxon>Capsiceae</taxon>
        <taxon>Capsicum</taxon>
    </lineage>
</organism>
<keyword evidence="1" id="KW-0235">DNA replication</keyword>
<name>A0A2G2WJW0_CAPBA</name>
<dbReference type="STRING" id="33114.A0A2G2WJW0"/>
<evidence type="ECO:0000313" key="3">
    <source>
        <dbReference type="EMBL" id="PHT45528.1"/>
    </source>
</evidence>
<dbReference type="GO" id="GO:0006281">
    <property type="term" value="P:DNA repair"/>
    <property type="evidence" value="ECO:0007669"/>
    <property type="project" value="UniProtKB-UniRule"/>
</dbReference>
<keyword evidence="1" id="KW-0539">Nucleus</keyword>
<comment type="function">
    <text evidence="1">Component of the FACT complex, a general chromatin factor that acts to reorganize nucleosomes. The FACT complex is involved in multiple processes that require DNA as a template such as mRNA elongation, DNA replication and DNA repair. During transcription elongation the FACT complex acts as a histone chaperone that both destabilizes and restores nucleosomal structure. It facilitates the passage of RNA polymerase II and transcription by promoting the dissociation of one histone H2A-H2B dimer from the nucleosome, then subsequently promotes the reestablishment of the nucleosome following the passage of RNA polymerase II.</text>
</comment>
<feature type="region of interest" description="Disordered" evidence="2">
    <location>
        <begin position="137"/>
        <end position="173"/>
    </location>
</feature>
<keyword evidence="1" id="KW-0227">DNA damage</keyword>
<dbReference type="OrthoDB" id="10251642at2759"/>
<dbReference type="InterPro" id="IPR040258">
    <property type="entry name" value="Spt16"/>
</dbReference>
<comment type="subcellular location">
    <subcellularLocation>
        <location evidence="1">Nucleus</location>
    </subcellularLocation>
    <subcellularLocation>
        <location evidence="1">Chromosome</location>
    </subcellularLocation>
</comment>
<dbReference type="Proteomes" id="UP000224567">
    <property type="component" value="Unassembled WGS sequence"/>
</dbReference>
<reference evidence="4" key="2">
    <citation type="journal article" date="2017" name="J. Anim. Genet.">
        <title>Multiple reference genome sequences of hot pepper reveal the massive evolution of plant disease resistance genes by retroduplication.</title>
        <authorList>
            <person name="Kim S."/>
            <person name="Park J."/>
            <person name="Yeom S.-I."/>
            <person name="Kim Y.-M."/>
            <person name="Seo E."/>
            <person name="Kim K.-T."/>
            <person name="Kim M.-S."/>
            <person name="Lee J.M."/>
            <person name="Cheong K."/>
            <person name="Shin H.-S."/>
            <person name="Kim S.-B."/>
            <person name="Han K."/>
            <person name="Lee J."/>
            <person name="Park M."/>
            <person name="Lee H.-A."/>
            <person name="Lee H.-Y."/>
            <person name="Lee Y."/>
            <person name="Oh S."/>
            <person name="Lee J.H."/>
            <person name="Choi E."/>
            <person name="Choi E."/>
            <person name="Lee S.E."/>
            <person name="Jeon J."/>
            <person name="Kim H."/>
            <person name="Choi G."/>
            <person name="Song H."/>
            <person name="Lee J."/>
            <person name="Lee S.-C."/>
            <person name="Kwon J.-K."/>
            <person name="Lee H.-Y."/>
            <person name="Koo N."/>
            <person name="Hong Y."/>
            <person name="Kim R.W."/>
            <person name="Kang W.-H."/>
            <person name="Huh J.H."/>
            <person name="Kang B.-C."/>
            <person name="Yang T.-J."/>
            <person name="Lee Y.-H."/>
            <person name="Bennetzen J.L."/>
            <person name="Choi D."/>
        </authorList>
    </citation>
    <scope>NUCLEOTIDE SEQUENCE [LARGE SCALE GENOMIC DNA]</scope>
    <source>
        <strain evidence="4">cv. PBC81</strain>
    </source>
</reference>
<comment type="subunit">
    <text evidence="1">Component of the FACT complex.</text>
</comment>
<dbReference type="GO" id="GO:0006260">
    <property type="term" value="P:DNA replication"/>
    <property type="evidence" value="ECO:0007669"/>
    <property type="project" value="UniProtKB-KW"/>
</dbReference>
<keyword evidence="1" id="KW-0234">DNA repair</keyword>
<dbReference type="GO" id="GO:0035101">
    <property type="term" value="C:FACT complex"/>
    <property type="evidence" value="ECO:0007669"/>
    <property type="project" value="UniProtKB-UniRule"/>
</dbReference>
<dbReference type="SUPFAM" id="SSF55920">
    <property type="entry name" value="Creatinase/aminopeptidase"/>
    <property type="match status" value="1"/>
</dbReference>
<gene>
    <name evidence="3" type="ORF">CQW23_14686</name>
</gene>
<dbReference type="InterPro" id="IPR036005">
    <property type="entry name" value="Creatinase/aminopeptidase-like"/>
</dbReference>
<keyword evidence="1" id="KW-0805">Transcription regulation</keyword>
<proteinExistence type="inferred from homology"/>
<keyword evidence="1" id="KW-0804">Transcription</keyword>
<keyword evidence="1" id="KW-0158">Chromosome</keyword>
<evidence type="ECO:0000313" key="4">
    <source>
        <dbReference type="Proteomes" id="UP000224567"/>
    </source>
</evidence>
<protein>
    <recommendedName>
        <fullName evidence="1">FACT complex subunit</fullName>
    </recommendedName>
</protein>
<accession>A0A2G2WJW0</accession>
<keyword evidence="4" id="KW-1185">Reference proteome</keyword>
<dbReference type="Gene3D" id="3.90.230.10">
    <property type="entry name" value="Creatinase/methionine aminopeptidase superfamily"/>
    <property type="match status" value="1"/>
</dbReference>
<feature type="compositionally biased region" description="Basic and acidic residues" evidence="2">
    <location>
        <begin position="143"/>
        <end position="162"/>
    </location>
</feature>
<dbReference type="PANTHER" id="PTHR13980:SF24">
    <property type="entry name" value="FACT COMPLEX SUBUNIT"/>
    <property type="match status" value="1"/>
</dbReference>
<comment type="caution">
    <text evidence="3">The sequence shown here is derived from an EMBL/GenBank/DDBJ whole genome shotgun (WGS) entry which is preliminary data.</text>
</comment>
<dbReference type="PANTHER" id="PTHR13980">
    <property type="entry name" value="CDC68 RELATED"/>
    <property type="match status" value="1"/>
</dbReference>